<evidence type="ECO:0000256" key="9">
    <source>
        <dbReference type="PIRSR" id="PIRSR600246-2"/>
    </source>
</evidence>
<accession>A0A1Y1IE13</accession>
<dbReference type="FunFam" id="3.60.20.30:FF:000003">
    <property type="entry name" value="N(4)-(Beta-N-acetylglucosaminyl)-L-asparaginase isoform X1"/>
    <property type="match status" value="1"/>
</dbReference>
<dbReference type="InterPro" id="IPR029055">
    <property type="entry name" value="Ntn_hydrolases_N"/>
</dbReference>
<feature type="signal peptide" evidence="12">
    <location>
        <begin position="1"/>
        <end position="32"/>
    </location>
</feature>
<feature type="compositionally biased region" description="Polar residues" evidence="11">
    <location>
        <begin position="207"/>
        <end position="218"/>
    </location>
</feature>
<evidence type="ECO:0000256" key="12">
    <source>
        <dbReference type="SAM" id="SignalP"/>
    </source>
</evidence>
<organism evidence="13 14">
    <name type="scientific">Klebsormidium nitens</name>
    <name type="common">Green alga</name>
    <name type="synonym">Ulothrix nitens</name>
    <dbReference type="NCBI Taxonomy" id="105231"/>
    <lineage>
        <taxon>Eukaryota</taxon>
        <taxon>Viridiplantae</taxon>
        <taxon>Streptophyta</taxon>
        <taxon>Klebsormidiophyceae</taxon>
        <taxon>Klebsormidiales</taxon>
        <taxon>Klebsormidiaceae</taxon>
        <taxon>Klebsormidium</taxon>
    </lineage>
</organism>
<feature type="compositionally biased region" description="Basic and acidic residues" evidence="11">
    <location>
        <begin position="266"/>
        <end position="275"/>
    </location>
</feature>
<keyword evidence="5" id="KW-0645">Protease</keyword>
<reference evidence="13 14" key="1">
    <citation type="journal article" date="2014" name="Nat. Commun.">
        <title>Klebsormidium flaccidum genome reveals primary factors for plant terrestrial adaptation.</title>
        <authorList>
            <person name="Hori K."/>
            <person name="Maruyama F."/>
            <person name="Fujisawa T."/>
            <person name="Togashi T."/>
            <person name="Yamamoto N."/>
            <person name="Seo M."/>
            <person name="Sato S."/>
            <person name="Yamada T."/>
            <person name="Mori H."/>
            <person name="Tajima N."/>
            <person name="Moriyama T."/>
            <person name="Ikeuchi M."/>
            <person name="Watanabe M."/>
            <person name="Wada H."/>
            <person name="Kobayashi K."/>
            <person name="Saito M."/>
            <person name="Masuda T."/>
            <person name="Sasaki-Sekimoto Y."/>
            <person name="Mashiguchi K."/>
            <person name="Awai K."/>
            <person name="Shimojima M."/>
            <person name="Masuda S."/>
            <person name="Iwai M."/>
            <person name="Nobusawa T."/>
            <person name="Narise T."/>
            <person name="Kondo S."/>
            <person name="Saito H."/>
            <person name="Sato R."/>
            <person name="Murakawa M."/>
            <person name="Ihara Y."/>
            <person name="Oshima-Yamada Y."/>
            <person name="Ohtaka K."/>
            <person name="Satoh M."/>
            <person name="Sonobe K."/>
            <person name="Ishii M."/>
            <person name="Ohtani R."/>
            <person name="Kanamori-Sato M."/>
            <person name="Honoki R."/>
            <person name="Miyazaki D."/>
            <person name="Mochizuki H."/>
            <person name="Umetsu J."/>
            <person name="Higashi K."/>
            <person name="Shibata D."/>
            <person name="Kamiya Y."/>
            <person name="Sato N."/>
            <person name="Nakamura Y."/>
            <person name="Tabata S."/>
            <person name="Ida S."/>
            <person name="Kurokawa K."/>
            <person name="Ohta H."/>
        </authorList>
    </citation>
    <scope>NUCLEOTIDE SEQUENCE [LARGE SCALE GENOMIC DNA]</scope>
    <source>
        <strain evidence="13 14">NIES-2285</strain>
    </source>
</reference>
<feature type="chain" id="PRO_5012214621" description="beta-aspartyl-peptidase" evidence="12">
    <location>
        <begin position="33"/>
        <end position="465"/>
    </location>
</feature>
<dbReference type="Gene3D" id="3.60.20.30">
    <property type="entry name" value="(Glycosyl)asparaginase"/>
    <property type="match status" value="1"/>
</dbReference>
<feature type="compositionally biased region" description="Low complexity" evidence="11">
    <location>
        <begin position="227"/>
        <end position="236"/>
    </location>
</feature>
<dbReference type="OrthoDB" id="2262349at2759"/>
<gene>
    <name evidence="13" type="ORF">KFL_004960050</name>
</gene>
<dbReference type="GO" id="GO:0006508">
    <property type="term" value="P:proteolysis"/>
    <property type="evidence" value="ECO:0007669"/>
    <property type="project" value="UniProtKB-KW"/>
</dbReference>
<dbReference type="Proteomes" id="UP000054558">
    <property type="component" value="Unassembled WGS sequence"/>
</dbReference>
<keyword evidence="14" id="KW-1185">Reference proteome</keyword>
<keyword evidence="12" id="KW-0732">Signal</keyword>
<dbReference type="PANTHER" id="PTHR10188">
    <property type="entry name" value="L-ASPARAGINASE"/>
    <property type="match status" value="1"/>
</dbReference>
<dbReference type="InterPro" id="IPR000246">
    <property type="entry name" value="Peptidase_T2"/>
</dbReference>
<protein>
    <recommendedName>
        <fullName evidence="4">beta-aspartyl-peptidase</fullName>
        <ecNumber evidence="4">3.4.19.5</ecNumber>
    </recommendedName>
</protein>
<evidence type="ECO:0000256" key="2">
    <source>
        <dbReference type="ARBA" id="ARBA00010872"/>
    </source>
</evidence>
<evidence type="ECO:0000313" key="13">
    <source>
        <dbReference type="EMBL" id="GAQ89195.1"/>
    </source>
</evidence>
<feature type="binding site" evidence="9">
    <location>
        <begin position="369"/>
        <end position="372"/>
    </location>
    <ligand>
        <name>substrate</name>
    </ligand>
</feature>
<sequence>MVLLDAVMGGPVLLRRAFLFVTCCLLLKGVPSQGLSTQEALGIGSPQLASEHGLRDDRPRLKKGETFPIVINTWPFTDATQRAWEVVKDGRKALDAVVQGVTVCEEEQCDGSVGYGGSPDENGETTLDALVIDGSTMNVGAVGSLRRVKGAAQVARLVLEHTKHSMLVGEQATEFARSMGFPIEDLSTPESRAMWDSWKQRSCQPNFWANVQPPSSETCGPYRPEEGATSSDAAASSGGGEREFLRATVEASVATEKGLQKGGRPQGEKCGKEDSVAEPAGRKMKLPEAGRSRIGWGKGVEKWDVDDRPRGEVRSHDTIAMVAIDHYGNVAAATSTNGATNKIPGRVGDGPIAGASAYADSDIGGCGATGDGDVMMRFLPCYQVVESMRRGMNPKDAVEDAISRIRRFYPTFLGALVAVNLNGEHAAATNGWSFEYAVRTPGTDEVEVYKVEPSKTATQAKIDMV</sequence>
<comment type="catalytic activity">
    <reaction evidence="1">
        <text>Cleavage of a beta-linked Asp residue from the N-terminus of a polypeptide.</text>
        <dbReference type="EC" id="3.4.19.5"/>
    </reaction>
</comment>
<dbReference type="GO" id="GO:0005737">
    <property type="term" value="C:cytoplasm"/>
    <property type="evidence" value="ECO:0000318"/>
    <property type="project" value="GO_Central"/>
</dbReference>
<evidence type="ECO:0000256" key="5">
    <source>
        <dbReference type="ARBA" id="ARBA00022670"/>
    </source>
</evidence>
<evidence type="ECO:0000256" key="8">
    <source>
        <dbReference type="PIRSR" id="PIRSR600246-1"/>
    </source>
</evidence>
<evidence type="ECO:0000313" key="14">
    <source>
        <dbReference type="Proteomes" id="UP000054558"/>
    </source>
</evidence>
<dbReference type="STRING" id="105231.A0A1Y1IE13"/>
<evidence type="ECO:0000256" key="4">
    <source>
        <dbReference type="ARBA" id="ARBA00012879"/>
    </source>
</evidence>
<name>A0A1Y1IE13_KLENI</name>
<keyword evidence="7" id="KW-0068">Autocatalytic cleavage</keyword>
<dbReference type="AlphaFoldDB" id="A0A1Y1IE13"/>
<feature type="active site" description="Nucleophile" evidence="8">
    <location>
        <position position="318"/>
    </location>
</feature>
<dbReference type="Pfam" id="PF01112">
    <property type="entry name" value="Asparaginase_2"/>
    <property type="match status" value="2"/>
</dbReference>
<dbReference type="OMA" id="YKPIINI"/>
<feature type="binding site" evidence="9">
    <location>
        <begin position="346"/>
        <end position="349"/>
    </location>
    <ligand>
        <name>substrate</name>
    </ligand>
</feature>
<dbReference type="GO" id="GO:0003948">
    <property type="term" value="F:N4-(beta-N-acetylglucosaminyl)-L-asparaginase activity"/>
    <property type="evidence" value="ECO:0000318"/>
    <property type="project" value="GO_Central"/>
</dbReference>
<dbReference type="EC" id="3.4.19.5" evidence="4"/>
<comment type="subunit">
    <text evidence="3">Heterotetramer of two alpha and two beta chains arranged as a dimer of alpha/beta heterodimers.</text>
</comment>
<feature type="site" description="Cleavage; by autolysis" evidence="10">
    <location>
        <begin position="317"/>
        <end position="318"/>
    </location>
</feature>
<comment type="similarity">
    <text evidence="2">Belongs to the Ntn-hydrolase family.</text>
</comment>
<dbReference type="PANTHER" id="PTHR10188:SF6">
    <property type="entry name" value="N(4)-(BETA-N-ACETYLGLUCOSAMINYL)-L-ASPARAGINASE"/>
    <property type="match status" value="1"/>
</dbReference>
<dbReference type="SUPFAM" id="SSF56235">
    <property type="entry name" value="N-terminal nucleophile aminohydrolases (Ntn hydrolases)"/>
    <property type="match status" value="1"/>
</dbReference>
<evidence type="ECO:0000256" key="10">
    <source>
        <dbReference type="PIRSR" id="PIRSR600246-3"/>
    </source>
</evidence>
<proteinExistence type="inferred from homology"/>
<dbReference type="GO" id="GO:0008798">
    <property type="term" value="F:beta-aspartyl-peptidase activity"/>
    <property type="evidence" value="ECO:0007669"/>
    <property type="project" value="UniProtKB-EC"/>
</dbReference>
<evidence type="ECO:0000256" key="7">
    <source>
        <dbReference type="ARBA" id="ARBA00022813"/>
    </source>
</evidence>
<dbReference type="CDD" id="cd04513">
    <property type="entry name" value="Glycosylasparaginase"/>
    <property type="match status" value="1"/>
</dbReference>
<evidence type="ECO:0000256" key="6">
    <source>
        <dbReference type="ARBA" id="ARBA00022801"/>
    </source>
</evidence>
<keyword evidence="6" id="KW-0378">Hydrolase</keyword>
<evidence type="ECO:0000256" key="11">
    <source>
        <dbReference type="SAM" id="MobiDB-lite"/>
    </source>
</evidence>
<evidence type="ECO:0000256" key="1">
    <source>
        <dbReference type="ARBA" id="ARBA00000306"/>
    </source>
</evidence>
<dbReference type="EMBL" id="DF237445">
    <property type="protein sequence ID" value="GAQ89195.1"/>
    <property type="molecule type" value="Genomic_DNA"/>
</dbReference>
<feature type="region of interest" description="Disordered" evidence="11">
    <location>
        <begin position="207"/>
        <end position="287"/>
    </location>
</feature>
<evidence type="ECO:0000256" key="3">
    <source>
        <dbReference type="ARBA" id="ARBA00011601"/>
    </source>
</evidence>